<dbReference type="OrthoDB" id="3264482at2759"/>
<organism evidence="1 2">
    <name type="scientific">Amanita muscaria (strain Koide BX008)</name>
    <dbReference type="NCBI Taxonomy" id="946122"/>
    <lineage>
        <taxon>Eukaryota</taxon>
        <taxon>Fungi</taxon>
        <taxon>Dikarya</taxon>
        <taxon>Basidiomycota</taxon>
        <taxon>Agaricomycotina</taxon>
        <taxon>Agaricomycetes</taxon>
        <taxon>Agaricomycetidae</taxon>
        <taxon>Agaricales</taxon>
        <taxon>Pluteineae</taxon>
        <taxon>Amanitaceae</taxon>
        <taxon>Amanita</taxon>
    </lineage>
</organism>
<reference evidence="1 2" key="1">
    <citation type="submission" date="2014-04" db="EMBL/GenBank/DDBJ databases">
        <title>Evolutionary Origins and Diversification of the Mycorrhizal Mutualists.</title>
        <authorList>
            <consortium name="DOE Joint Genome Institute"/>
            <consortium name="Mycorrhizal Genomics Consortium"/>
            <person name="Kohler A."/>
            <person name="Kuo A."/>
            <person name="Nagy L.G."/>
            <person name="Floudas D."/>
            <person name="Copeland A."/>
            <person name="Barry K.W."/>
            <person name="Cichocki N."/>
            <person name="Veneault-Fourrey C."/>
            <person name="LaButti K."/>
            <person name="Lindquist E.A."/>
            <person name="Lipzen A."/>
            <person name="Lundell T."/>
            <person name="Morin E."/>
            <person name="Murat C."/>
            <person name="Riley R."/>
            <person name="Ohm R."/>
            <person name="Sun H."/>
            <person name="Tunlid A."/>
            <person name="Henrissat B."/>
            <person name="Grigoriev I.V."/>
            <person name="Hibbett D.S."/>
            <person name="Martin F."/>
        </authorList>
    </citation>
    <scope>NUCLEOTIDE SEQUENCE [LARGE SCALE GENOMIC DNA]</scope>
    <source>
        <strain evidence="1 2">Koide BX008</strain>
    </source>
</reference>
<sequence length="350" mass="39216">MPVLHLMDEFNFDLEEPVKASLMEKGSNVGFSNIKYLDIAPFVGLDPLWNLSDAPLFLLRRSRIPTALFRDIVMDMDVLLTQYGNFENHTTEEARSRFLAPIFNRLVAPFGSSIRNTPESLMNGRITTRGKIVYHFKTFGILTVVFVEAKLKIGSTEDRLNAIAQVIAECAACDWNNLRFDVSIPIYSILCDGSSFQFFTFDGSTKPYKFSMGIVPGSRFRVSAGLSLVDFTSEPTARSFIHSLRPICETVFNLLLVGYIASLKMFRDRSASRRKSLDGWGKALKFAEEALEKSLDAEALRRDDLTVDADAATETAFKTLKLSTDVVPIAEDYINPPLMNGWSDDEVAKV</sequence>
<dbReference type="HOGENOM" id="CLU_047141_0_0_1"/>
<name>A0A0C2SYL4_AMAMK</name>
<accession>A0A0C2SYL4</accession>
<gene>
    <name evidence="1" type="ORF">M378DRAFT_1068410</name>
</gene>
<proteinExistence type="predicted"/>
<keyword evidence="2" id="KW-1185">Reference proteome</keyword>
<dbReference type="Proteomes" id="UP000054549">
    <property type="component" value="Unassembled WGS sequence"/>
</dbReference>
<evidence type="ECO:0000313" key="1">
    <source>
        <dbReference type="EMBL" id="KIL59239.1"/>
    </source>
</evidence>
<dbReference type="AlphaFoldDB" id="A0A0C2SYL4"/>
<dbReference type="EMBL" id="KN818319">
    <property type="protein sequence ID" value="KIL59239.1"/>
    <property type="molecule type" value="Genomic_DNA"/>
</dbReference>
<protein>
    <submittedName>
        <fullName evidence="1">Uncharacterized protein</fullName>
    </submittedName>
</protein>
<dbReference type="InParanoid" id="A0A0C2SYL4"/>
<evidence type="ECO:0000313" key="2">
    <source>
        <dbReference type="Proteomes" id="UP000054549"/>
    </source>
</evidence>